<dbReference type="OrthoDB" id="1436858at2"/>
<accession>A0A504J3P5</accession>
<reference evidence="1 2" key="1">
    <citation type="submission" date="2019-06" db="EMBL/GenBank/DDBJ databases">
        <authorList>
            <person name="Meng X."/>
        </authorList>
    </citation>
    <scope>NUCLEOTIDE SEQUENCE [LARGE SCALE GENOMIC DNA]</scope>
    <source>
        <strain evidence="1 2">M625</strain>
    </source>
</reference>
<dbReference type="PROSITE" id="PS51257">
    <property type="entry name" value="PROKAR_LIPOPROTEIN"/>
    <property type="match status" value="1"/>
</dbReference>
<name>A0A504J3P5_9FLAO</name>
<dbReference type="RefSeq" id="WP_140597471.1">
    <property type="nucleotide sequence ID" value="NZ_VFWZ01000010.1"/>
</dbReference>
<dbReference type="Proteomes" id="UP000315540">
    <property type="component" value="Unassembled WGS sequence"/>
</dbReference>
<protein>
    <recommendedName>
        <fullName evidence="3">Lipoprotein</fullName>
    </recommendedName>
</protein>
<dbReference type="AlphaFoldDB" id="A0A504J3P5"/>
<evidence type="ECO:0000313" key="1">
    <source>
        <dbReference type="EMBL" id="TPN81709.1"/>
    </source>
</evidence>
<evidence type="ECO:0008006" key="3">
    <source>
        <dbReference type="Google" id="ProtNLM"/>
    </source>
</evidence>
<proteinExistence type="predicted"/>
<dbReference type="EMBL" id="VFWZ01000010">
    <property type="protein sequence ID" value="TPN81709.1"/>
    <property type="molecule type" value="Genomic_DNA"/>
</dbReference>
<sequence>MVLRILLTLFVALAVIGCQNETKNDPFEITKNRIGLLTHTTQVKQLDSIFANDSILKTTADTQSISATNQIEIYEKGGDKLLILEVKKESDPTSTIQTIQVIDSRYKTTSGLSPDGVFKDIKDHYTVSKINNTLSTAVIFVDSIQAYFTIDKKELPTEFQNNTDKKITNTDIPDSAKIKNFWISWDLEE</sequence>
<comment type="caution">
    <text evidence="1">The sequence shown here is derived from an EMBL/GenBank/DDBJ whole genome shotgun (WGS) entry which is preliminary data.</text>
</comment>
<organism evidence="1 2">
    <name type="scientific">Aquimarina algicola</name>
    <dbReference type="NCBI Taxonomy" id="2589995"/>
    <lineage>
        <taxon>Bacteria</taxon>
        <taxon>Pseudomonadati</taxon>
        <taxon>Bacteroidota</taxon>
        <taxon>Flavobacteriia</taxon>
        <taxon>Flavobacteriales</taxon>
        <taxon>Flavobacteriaceae</taxon>
        <taxon>Aquimarina</taxon>
    </lineage>
</organism>
<keyword evidence="2" id="KW-1185">Reference proteome</keyword>
<evidence type="ECO:0000313" key="2">
    <source>
        <dbReference type="Proteomes" id="UP000315540"/>
    </source>
</evidence>
<gene>
    <name evidence="1" type="ORF">FHK87_24225</name>
</gene>